<keyword evidence="3" id="KW-1185">Reference proteome</keyword>
<dbReference type="EMBL" id="JAUYVO010000003">
    <property type="protein sequence ID" value="MDP2522059.1"/>
    <property type="molecule type" value="Genomic_DNA"/>
</dbReference>
<dbReference type="Proteomes" id="UP001177341">
    <property type="component" value="Unassembled WGS sequence"/>
</dbReference>
<name>A0ABT9ESZ1_9GAMM</name>
<gene>
    <name evidence="2" type="ORF">Q8W30_05685</name>
</gene>
<protein>
    <submittedName>
        <fullName evidence="2">Uncharacterized protein</fullName>
    </submittedName>
</protein>
<organism evidence="2 3">
    <name type="scientific">Neptunomonas phycophila</name>
    <dbReference type="NCBI Taxonomy" id="1572645"/>
    <lineage>
        <taxon>Bacteria</taxon>
        <taxon>Pseudomonadati</taxon>
        <taxon>Pseudomonadota</taxon>
        <taxon>Gammaproteobacteria</taxon>
        <taxon>Oceanospirillales</taxon>
        <taxon>Oceanospirillaceae</taxon>
        <taxon>Neptunomonas</taxon>
    </lineage>
</organism>
<dbReference type="RefSeq" id="WP_305450383.1">
    <property type="nucleotide sequence ID" value="NZ_JAUYVO010000003.1"/>
</dbReference>
<accession>A0ABT9ESZ1</accession>
<reference evidence="2" key="1">
    <citation type="submission" date="2023-07" db="EMBL/GenBank/DDBJ databases">
        <title>Genome content predicts the carbon catabolic preferences of heterotrophic bacteria.</title>
        <authorList>
            <person name="Gralka M."/>
        </authorList>
    </citation>
    <scope>NUCLEOTIDE SEQUENCE</scope>
    <source>
        <strain evidence="2">5G01</strain>
    </source>
</reference>
<evidence type="ECO:0000313" key="2">
    <source>
        <dbReference type="EMBL" id="MDP2522059.1"/>
    </source>
</evidence>
<evidence type="ECO:0000313" key="3">
    <source>
        <dbReference type="Proteomes" id="UP001177341"/>
    </source>
</evidence>
<proteinExistence type="predicted"/>
<evidence type="ECO:0000256" key="1">
    <source>
        <dbReference type="SAM" id="MobiDB-lite"/>
    </source>
</evidence>
<feature type="region of interest" description="Disordered" evidence="1">
    <location>
        <begin position="90"/>
        <end position="111"/>
    </location>
</feature>
<sequence>MQLLEERDFTVRRSDAAGVEVNPVSSYEINLVFDGRRENIAQIRDKAHAEKILMELSKFLRVGTKFVQSPEPEKPYRQVIDAHEVVPETTSVGQGASDQNTSEQRTAGQFSESPELAVATNRLGIWSSRLSNAFGVRLAVEGDRLFVKKADFVQRYYKWVLLVPIFYIWEKDYLNAAFMAAALLYGLWKLNAHVHTIIVDKGKNSLSTHPFFPLGASKAPRINGNFNDIKQVEFYDRLVNKTSKNHSGQVRHYQVVEFEVNFILRSGDKLGIIRSADRFKSLQQAQEIAAFMDKPLENAERFYEWGEAPEDNEPLAS</sequence>
<comment type="caution">
    <text evidence="2">The sequence shown here is derived from an EMBL/GenBank/DDBJ whole genome shotgun (WGS) entry which is preliminary data.</text>
</comment>